<protein>
    <submittedName>
        <fullName evidence="1">Abortive infection bacteriophage resistance protein</fullName>
    </submittedName>
</protein>
<organism evidence="1 2">
    <name type="scientific">Polynucleobacter sphagniphilus</name>
    <dbReference type="NCBI Taxonomy" id="1743169"/>
    <lineage>
        <taxon>Bacteria</taxon>
        <taxon>Pseudomonadati</taxon>
        <taxon>Pseudomonadota</taxon>
        <taxon>Betaproteobacteria</taxon>
        <taxon>Burkholderiales</taxon>
        <taxon>Burkholderiaceae</taxon>
        <taxon>Polynucleobacter</taxon>
    </lineage>
</organism>
<proteinExistence type="predicted"/>
<dbReference type="EMBL" id="JARXYA010000013">
    <property type="protein sequence ID" value="MDH6504758.1"/>
    <property type="molecule type" value="Genomic_DNA"/>
</dbReference>
<dbReference type="InterPro" id="IPR011664">
    <property type="entry name" value="Abi_system_AbiD/AbiF-like"/>
</dbReference>
<name>A0AA43S6I3_9BURK</name>
<dbReference type="Proteomes" id="UP001161160">
    <property type="component" value="Unassembled WGS sequence"/>
</dbReference>
<gene>
    <name evidence="1" type="ORF">M2127_002087</name>
</gene>
<evidence type="ECO:0000313" key="2">
    <source>
        <dbReference type="Proteomes" id="UP001161160"/>
    </source>
</evidence>
<dbReference type="RefSeq" id="WP_280742579.1">
    <property type="nucleotide sequence ID" value="NZ_JARXVX010000002.1"/>
</dbReference>
<dbReference type="Pfam" id="PF07751">
    <property type="entry name" value="Abi_2"/>
    <property type="match status" value="1"/>
</dbReference>
<dbReference type="AlphaFoldDB" id="A0AA43S6I3"/>
<dbReference type="GeneID" id="83595848"/>
<keyword evidence="2" id="KW-1185">Reference proteome</keyword>
<dbReference type="InterPro" id="IPR017034">
    <property type="entry name" value="Abi_system_AbiD/AbiF"/>
</dbReference>
<reference evidence="1" key="1">
    <citation type="submission" date="2023-04" db="EMBL/GenBank/DDBJ databases">
        <title>Genome Encyclopedia of Bacteria and Archaea VI: Functional Genomics of Type Strains.</title>
        <authorList>
            <person name="Whitman W."/>
        </authorList>
    </citation>
    <scope>NUCLEOTIDE SEQUENCE</scope>
    <source>
        <strain evidence="1">Enz.4-51</strain>
    </source>
</reference>
<evidence type="ECO:0000313" key="1">
    <source>
        <dbReference type="EMBL" id="MDH6504758.1"/>
    </source>
</evidence>
<accession>A0AA43S6I3</accession>
<dbReference type="PIRSF" id="PIRSF034934">
    <property type="entry name" value="AbiF_AbiD"/>
    <property type="match status" value="1"/>
</dbReference>
<comment type="caution">
    <text evidence="1">The sequence shown here is derived from an EMBL/GenBank/DDBJ whole genome shotgun (WGS) entry which is preliminary data.</text>
</comment>
<sequence>MTTFDKPALTHLEHIERLRNRNLLINDDDEAIDYLSNISYFRLSAYTRPFYLPNVAEHTFMLGTVFSDVINLYLFDKELRLLLLDAIERIEVALRTQVANTLAKHHGPHGYLDQSIFDNRYDHPKLLELIASQSKGRDLETFISHYKTKYTGAPKHPPIWMAVELLTFKEISTLFSNLKLPRDTQAIEAHFGWKFTLLKSWFRSVSDLRNLCAHHSRVWNREFGSIPEAPKRPPKKWPAIPASILVSSKNSVQQYLNPQRRLYFQLIVIQSLMNRISPSSNWAKHLQELLDKNPKVSQVHMGFPSNWREQQFWLSSISQ</sequence>